<evidence type="ECO:0000313" key="4">
    <source>
        <dbReference type="Proteomes" id="UP001595912"/>
    </source>
</evidence>
<keyword evidence="1" id="KW-0175">Coiled coil</keyword>
<name>A0ABV9VUY6_9ACTN</name>
<keyword evidence="4" id="KW-1185">Reference proteome</keyword>
<evidence type="ECO:0000256" key="2">
    <source>
        <dbReference type="SAM" id="MobiDB-lite"/>
    </source>
</evidence>
<reference evidence="4" key="1">
    <citation type="journal article" date="2019" name="Int. J. Syst. Evol. Microbiol.">
        <title>The Global Catalogue of Microorganisms (GCM) 10K type strain sequencing project: providing services to taxonomists for standard genome sequencing and annotation.</title>
        <authorList>
            <consortium name="The Broad Institute Genomics Platform"/>
            <consortium name="The Broad Institute Genome Sequencing Center for Infectious Disease"/>
            <person name="Wu L."/>
            <person name="Ma J."/>
        </authorList>
    </citation>
    <scope>NUCLEOTIDE SEQUENCE [LARGE SCALE GENOMIC DNA]</scope>
    <source>
        <strain evidence="4">CGMCC 4.7152</strain>
    </source>
</reference>
<comment type="caution">
    <text evidence="3">The sequence shown here is derived from an EMBL/GenBank/DDBJ whole genome shotgun (WGS) entry which is preliminary data.</text>
</comment>
<organism evidence="3 4">
    <name type="scientific">Dactylosporangium cerinum</name>
    <dbReference type="NCBI Taxonomy" id="1434730"/>
    <lineage>
        <taxon>Bacteria</taxon>
        <taxon>Bacillati</taxon>
        <taxon>Actinomycetota</taxon>
        <taxon>Actinomycetes</taxon>
        <taxon>Micromonosporales</taxon>
        <taxon>Micromonosporaceae</taxon>
        <taxon>Dactylosporangium</taxon>
    </lineage>
</organism>
<gene>
    <name evidence="3" type="ORF">ACFPIJ_11410</name>
</gene>
<sequence length="291" mass="31794">MAPSLAYFAWLARLRPYTLMRPAAALQRNLKRHGLTVYDYPDDDHLRASTPEDHTPFSATGWPLKSAFGIGHGLDVMPRTDTAAGRAENAAIARQLIKDRDADRSGVLWIKYINWTDERGVCRQERWMPNRTTRSSTDKGHIHISGRSDCDDDARAETYDPLSEGDPFMALSDQQQTDLWEWIALLVDPGAPPNGRPGDRFRFPPPFKALATRLGTIEAALAASALREQDMLAALAALAGGGGVDTAAIIAAINARSLDVIGMLNQQAARIAELEAELEQARHAAAQAETG</sequence>
<evidence type="ECO:0000256" key="1">
    <source>
        <dbReference type="SAM" id="Coils"/>
    </source>
</evidence>
<proteinExistence type="predicted"/>
<accession>A0ABV9VUY6</accession>
<feature type="compositionally biased region" description="Basic and acidic residues" evidence="2">
    <location>
        <begin position="136"/>
        <end position="153"/>
    </location>
</feature>
<feature type="coiled-coil region" evidence="1">
    <location>
        <begin position="264"/>
        <end position="291"/>
    </location>
</feature>
<protein>
    <submittedName>
        <fullName evidence="3">Uncharacterized protein</fullName>
    </submittedName>
</protein>
<dbReference type="Proteomes" id="UP001595912">
    <property type="component" value="Unassembled WGS sequence"/>
</dbReference>
<evidence type="ECO:0000313" key="3">
    <source>
        <dbReference type="EMBL" id="MFC4998441.1"/>
    </source>
</evidence>
<dbReference type="RefSeq" id="WP_380114689.1">
    <property type="nucleotide sequence ID" value="NZ_JBHSIU010000011.1"/>
</dbReference>
<dbReference type="EMBL" id="JBHSIU010000011">
    <property type="protein sequence ID" value="MFC4998441.1"/>
    <property type="molecule type" value="Genomic_DNA"/>
</dbReference>
<feature type="region of interest" description="Disordered" evidence="2">
    <location>
        <begin position="131"/>
        <end position="153"/>
    </location>
</feature>